<dbReference type="Proteomes" id="UP001249851">
    <property type="component" value="Unassembled WGS sequence"/>
</dbReference>
<protein>
    <submittedName>
        <fullName evidence="1">Uncharacterized protein</fullName>
    </submittedName>
</protein>
<dbReference type="AlphaFoldDB" id="A0AAD9PU28"/>
<dbReference type="EMBL" id="JARQWQ010000132">
    <property type="protein sequence ID" value="KAK2549083.1"/>
    <property type="molecule type" value="Genomic_DNA"/>
</dbReference>
<organism evidence="1 2">
    <name type="scientific">Acropora cervicornis</name>
    <name type="common">Staghorn coral</name>
    <dbReference type="NCBI Taxonomy" id="6130"/>
    <lineage>
        <taxon>Eukaryota</taxon>
        <taxon>Metazoa</taxon>
        <taxon>Cnidaria</taxon>
        <taxon>Anthozoa</taxon>
        <taxon>Hexacorallia</taxon>
        <taxon>Scleractinia</taxon>
        <taxon>Astrocoeniina</taxon>
        <taxon>Acroporidae</taxon>
        <taxon>Acropora</taxon>
    </lineage>
</organism>
<evidence type="ECO:0000313" key="2">
    <source>
        <dbReference type="Proteomes" id="UP001249851"/>
    </source>
</evidence>
<evidence type="ECO:0000313" key="1">
    <source>
        <dbReference type="EMBL" id="KAK2549083.1"/>
    </source>
</evidence>
<accession>A0AAD9PU28</accession>
<keyword evidence="2" id="KW-1185">Reference proteome</keyword>
<comment type="caution">
    <text evidence="1">The sequence shown here is derived from an EMBL/GenBank/DDBJ whole genome shotgun (WGS) entry which is preliminary data.</text>
</comment>
<dbReference type="PANTHER" id="PTHR34239:SF2">
    <property type="entry name" value="TRANSPOSABLE ELEMENT P TRANSPOSASE_THAP9 CONSERVED DOMAIN-CONTAINING PROTEIN"/>
    <property type="match status" value="1"/>
</dbReference>
<reference evidence="1" key="2">
    <citation type="journal article" date="2023" name="Science">
        <title>Genomic signatures of disease resistance in endangered staghorn corals.</title>
        <authorList>
            <person name="Vollmer S.V."/>
            <person name="Selwyn J.D."/>
            <person name="Despard B.A."/>
            <person name="Roesel C.L."/>
        </authorList>
    </citation>
    <scope>NUCLEOTIDE SEQUENCE</scope>
    <source>
        <strain evidence="1">K2</strain>
    </source>
</reference>
<proteinExistence type="predicted"/>
<name>A0AAD9PU28_ACRCE</name>
<reference evidence="1" key="1">
    <citation type="journal article" date="2023" name="G3 (Bethesda)">
        <title>Whole genome assembly and annotation of the endangered Caribbean coral Acropora cervicornis.</title>
        <authorList>
            <person name="Selwyn J.D."/>
            <person name="Vollmer S.V."/>
        </authorList>
    </citation>
    <scope>NUCLEOTIDE SEQUENCE</scope>
    <source>
        <strain evidence="1">K2</strain>
    </source>
</reference>
<dbReference type="PANTHER" id="PTHR34239">
    <property type="entry name" value="APPLE DOMAIN-CONTAINING PROTEIN"/>
    <property type="match status" value="1"/>
</dbReference>
<sequence>MAAMYATLEASRGACGTIKANLVHALVLILPGNRELNLKRRGLLRSDLNAQFSALCNLFTAISKELFGDDVGREIDEVAKANRLGGKKLSSHKKGCVARYQSYVPNRRSIGHTGHSQTHLDDSGHNAFHRCQEATLRALQLFIKLGFVVHPTKSVFQPTLEFLAFVLDSILMRVAITKVKVDNVLALCRSFLANRSFTTRHGASCDFEGFMSLSPESMRDLNWWVDTLPSADRSIDHGVPDFTLTSDAPLRMAAESNASTSYIDCCCPVVVHASMVHKVAKPSNGPPKICHCHEGSFHNPILGLMHHSAPS</sequence>
<gene>
    <name evidence="1" type="ORF">P5673_030585</name>
</gene>